<gene>
    <name evidence="5" type="ORF">URODEC1_LOCUS115241</name>
    <name evidence="4" type="ORF">URODEC1_LOCUS3952</name>
</gene>
<organism evidence="5 6">
    <name type="scientific">Urochloa decumbens</name>
    <dbReference type="NCBI Taxonomy" id="240449"/>
    <lineage>
        <taxon>Eukaryota</taxon>
        <taxon>Viridiplantae</taxon>
        <taxon>Streptophyta</taxon>
        <taxon>Embryophyta</taxon>
        <taxon>Tracheophyta</taxon>
        <taxon>Spermatophyta</taxon>
        <taxon>Magnoliopsida</taxon>
        <taxon>Liliopsida</taxon>
        <taxon>Poales</taxon>
        <taxon>Poaceae</taxon>
        <taxon>PACMAD clade</taxon>
        <taxon>Panicoideae</taxon>
        <taxon>Panicodae</taxon>
        <taxon>Paniceae</taxon>
        <taxon>Melinidinae</taxon>
        <taxon>Urochloa</taxon>
    </lineage>
</organism>
<evidence type="ECO:0000313" key="4">
    <source>
        <dbReference type="EMBL" id="CAL4891744.1"/>
    </source>
</evidence>
<dbReference type="PRINTS" id="PR00634">
    <property type="entry name" value="BETALLERGEN"/>
</dbReference>
<sequence>MVACTVTEECPVAVPADLLWKVALSRGDTSTLLKACAGMVDAIDVEGDGAPGTVSTMTLNPATGDAKVLKTRVVARDAAAKVLRSEHEIEGGEIAALLKSHVTEVTVVPAGEGACVAKVTVEYECINGEPLSPENQAKLVNGYLGLFKKVEEYVVAHPGEVA</sequence>
<dbReference type="SUPFAM" id="SSF55961">
    <property type="entry name" value="Bet v1-like"/>
    <property type="match status" value="1"/>
</dbReference>
<dbReference type="PANTHER" id="PTHR31213:SF168">
    <property type="entry name" value="OS12G0555100 PROTEIN"/>
    <property type="match status" value="1"/>
</dbReference>
<reference evidence="5 6" key="2">
    <citation type="submission" date="2024-10" db="EMBL/GenBank/DDBJ databases">
        <authorList>
            <person name="Ryan C."/>
        </authorList>
    </citation>
    <scope>NUCLEOTIDE SEQUENCE [LARGE SCALE GENOMIC DNA]</scope>
</reference>
<dbReference type="Pfam" id="PF00407">
    <property type="entry name" value="Bet_v_1"/>
    <property type="match status" value="1"/>
</dbReference>
<dbReference type="CDD" id="cd07816">
    <property type="entry name" value="Bet_v1-like"/>
    <property type="match status" value="1"/>
</dbReference>
<protein>
    <recommendedName>
        <fullName evidence="3">Bet v I/Major latex protein domain-containing protein</fullName>
    </recommendedName>
</protein>
<evidence type="ECO:0000313" key="5">
    <source>
        <dbReference type="EMBL" id="CAL5093135.1"/>
    </source>
</evidence>
<dbReference type="AlphaFoldDB" id="A0ABC9GFM6"/>
<dbReference type="InterPro" id="IPR023393">
    <property type="entry name" value="START-like_dom_sf"/>
</dbReference>
<keyword evidence="6" id="KW-1185">Reference proteome</keyword>
<dbReference type="SMART" id="SM01037">
    <property type="entry name" value="Bet_v_1"/>
    <property type="match status" value="1"/>
</dbReference>
<dbReference type="InterPro" id="IPR024949">
    <property type="entry name" value="Bet_v_I_allergen"/>
</dbReference>
<dbReference type="GO" id="GO:0005634">
    <property type="term" value="C:nucleus"/>
    <property type="evidence" value="ECO:0007669"/>
    <property type="project" value="UniProtKB-SubCell"/>
</dbReference>
<comment type="similarity">
    <text evidence="2">Belongs to the BetVI family.</text>
</comment>
<dbReference type="InterPro" id="IPR000916">
    <property type="entry name" value="Bet_v_I/MLP"/>
</dbReference>
<evidence type="ECO:0000256" key="1">
    <source>
        <dbReference type="ARBA" id="ARBA00004123"/>
    </source>
</evidence>
<evidence type="ECO:0000256" key="2">
    <source>
        <dbReference type="ARBA" id="ARBA00009744"/>
    </source>
</evidence>
<dbReference type="Proteomes" id="UP001497457">
    <property type="component" value="Chromosome 9rd"/>
</dbReference>
<dbReference type="Proteomes" id="UP001497457">
    <property type="component" value="Chromosome 10rd"/>
</dbReference>
<reference evidence="6" key="1">
    <citation type="submission" date="2024-06" db="EMBL/GenBank/DDBJ databases">
        <authorList>
            <person name="Ryan C."/>
        </authorList>
    </citation>
    <scope>NUCLEOTIDE SEQUENCE [LARGE SCALE GENOMIC DNA]</scope>
</reference>
<evidence type="ECO:0000313" key="6">
    <source>
        <dbReference type="Proteomes" id="UP001497457"/>
    </source>
</evidence>
<comment type="subcellular location">
    <subcellularLocation>
        <location evidence="1">Nucleus</location>
    </subcellularLocation>
</comment>
<name>A0ABC9GFM6_9POAL</name>
<dbReference type="EMBL" id="OZ075119">
    <property type="protein sequence ID" value="CAL5093135.1"/>
    <property type="molecule type" value="Genomic_DNA"/>
</dbReference>
<dbReference type="InterPro" id="IPR050279">
    <property type="entry name" value="Plant_def-hormone_signal"/>
</dbReference>
<proteinExistence type="inferred from homology"/>
<evidence type="ECO:0000259" key="3">
    <source>
        <dbReference type="SMART" id="SM01037"/>
    </source>
</evidence>
<dbReference type="FunFam" id="3.30.530.20:FF:000007">
    <property type="entry name" value="Major pollen allergen Bet v 1-A"/>
    <property type="match status" value="1"/>
</dbReference>
<accession>A0ABC9GFM6</accession>
<dbReference type="EMBL" id="OZ075120">
    <property type="protein sequence ID" value="CAL4891744.1"/>
    <property type="molecule type" value="Genomic_DNA"/>
</dbReference>
<dbReference type="Gene3D" id="3.30.530.20">
    <property type="match status" value="1"/>
</dbReference>
<dbReference type="PANTHER" id="PTHR31213">
    <property type="entry name" value="OS08G0374000 PROTEIN-RELATED"/>
    <property type="match status" value="1"/>
</dbReference>
<feature type="domain" description="Bet v I/Major latex protein" evidence="3">
    <location>
        <begin position="1"/>
        <end position="157"/>
    </location>
</feature>